<dbReference type="InterPro" id="IPR041228">
    <property type="entry name" value="Dynein_C"/>
</dbReference>
<evidence type="ECO:0000256" key="3">
    <source>
        <dbReference type="SAM" id="Phobius"/>
    </source>
</evidence>
<keyword evidence="1" id="KW-0175">Coiled coil</keyword>
<feature type="transmembrane region" description="Helical" evidence="3">
    <location>
        <begin position="117"/>
        <end position="135"/>
    </location>
</feature>
<reference evidence="10 11" key="1">
    <citation type="submission" date="2024-02" db="EMBL/GenBank/DDBJ databases">
        <authorList>
            <person name="Chen Y."/>
            <person name="Shah S."/>
            <person name="Dougan E. K."/>
            <person name="Thang M."/>
            <person name="Chan C."/>
        </authorList>
    </citation>
    <scope>NUCLEOTIDE SEQUENCE [LARGE SCALE GENOMIC DNA]</scope>
</reference>
<feature type="coiled-coil region" evidence="1">
    <location>
        <begin position="1476"/>
        <end position="1503"/>
    </location>
</feature>
<evidence type="ECO:0000259" key="7">
    <source>
        <dbReference type="Pfam" id="PF12781"/>
    </source>
</evidence>
<feature type="transmembrane region" description="Helical" evidence="3">
    <location>
        <begin position="707"/>
        <end position="726"/>
    </location>
</feature>
<feature type="region of interest" description="Disordered" evidence="2">
    <location>
        <begin position="313"/>
        <end position="350"/>
    </location>
</feature>
<feature type="transmembrane region" description="Helical" evidence="3">
    <location>
        <begin position="671"/>
        <end position="695"/>
    </location>
</feature>
<dbReference type="Gene3D" id="3.10.490.20">
    <property type="match status" value="1"/>
</dbReference>
<dbReference type="PANTHER" id="PTHR22878:SF68">
    <property type="entry name" value="DYNEIN HEAVY CHAIN 6, AXONEMAL-LIKE"/>
    <property type="match status" value="1"/>
</dbReference>
<feature type="transmembrane region" description="Helical" evidence="3">
    <location>
        <begin position="800"/>
        <end position="825"/>
    </location>
</feature>
<evidence type="ECO:0000256" key="2">
    <source>
        <dbReference type="SAM" id="MobiDB-lite"/>
    </source>
</evidence>
<evidence type="ECO:0000313" key="11">
    <source>
        <dbReference type="Proteomes" id="UP001642464"/>
    </source>
</evidence>
<dbReference type="Pfam" id="PF12777">
    <property type="entry name" value="MT"/>
    <property type="match status" value="2"/>
</dbReference>
<dbReference type="Proteomes" id="UP001642464">
    <property type="component" value="Unassembled WGS sequence"/>
</dbReference>
<keyword evidence="3" id="KW-1133">Transmembrane helix</keyword>
<feature type="transmembrane region" description="Helical" evidence="3">
    <location>
        <begin position="610"/>
        <end position="627"/>
    </location>
</feature>
<evidence type="ECO:0000259" key="6">
    <source>
        <dbReference type="Pfam" id="PF12780"/>
    </source>
</evidence>
<dbReference type="Pfam" id="PF03028">
    <property type="entry name" value="Dynein_heavy"/>
    <property type="match status" value="1"/>
</dbReference>
<evidence type="ECO:0000259" key="8">
    <source>
        <dbReference type="Pfam" id="PF18198"/>
    </source>
</evidence>
<dbReference type="InterPro" id="IPR042219">
    <property type="entry name" value="AAA_lid_11_sf"/>
</dbReference>
<keyword evidence="11" id="KW-1185">Reference proteome</keyword>
<proteinExistence type="predicted"/>
<evidence type="ECO:0000259" key="5">
    <source>
        <dbReference type="Pfam" id="PF12777"/>
    </source>
</evidence>
<organism evidence="10 11">
    <name type="scientific">Durusdinium trenchii</name>
    <dbReference type="NCBI Taxonomy" id="1381693"/>
    <lineage>
        <taxon>Eukaryota</taxon>
        <taxon>Sar</taxon>
        <taxon>Alveolata</taxon>
        <taxon>Dinophyceae</taxon>
        <taxon>Suessiales</taxon>
        <taxon>Symbiodiniaceae</taxon>
        <taxon>Durusdinium</taxon>
    </lineage>
</organism>
<accession>A0ABP0HZ97</accession>
<feature type="domain" description="Dynein heavy chain coiled coil stalk" evidence="5">
    <location>
        <begin position="1184"/>
        <end position="1409"/>
    </location>
</feature>
<dbReference type="Gene3D" id="1.10.8.720">
    <property type="entry name" value="Region D6 of dynein motor"/>
    <property type="match status" value="1"/>
</dbReference>
<keyword evidence="3" id="KW-0812">Transmembrane</keyword>
<dbReference type="Pfam" id="PF18198">
    <property type="entry name" value="AAA_lid_11"/>
    <property type="match status" value="1"/>
</dbReference>
<dbReference type="Pfam" id="PF12781">
    <property type="entry name" value="AAA_9"/>
    <property type="match status" value="1"/>
</dbReference>
<dbReference type="InterPro" id="IPR043160">
    <property type="entry name" value="Dynein_C_barrel"/>
</dbReference>
<feature type="transmembrane region" description="Helical" evidence="3">
    <location>
        <begin position="232"/>
        <end position="253"/>
    </location>
</feature>
<feature type="transmembrane region" description="Helical" evidence="3">
    <location>
        <begin position="771"/>
        <end position="788"/>
    </location>
</feature>
<feature type="domain" description="Dynein heavy chain region D6 P-loop" evidence="4">
    <location>
        <begin position="2078"/>
        <end position="2190"/>
    </location>
</feature>
<dbReference type="InterPro" id="IPR035706">
    <property type="entry name" value="AAA_9"/>
</dbReference>
<dbReference type="InterPro" id="IPR004273">
    <property type="entry name" value="Dynein_heavy_D6_P-loop"/>
</dbReference>
<feature type="domain" description="Dynein heavy chain coiled coil stalk" evidence="5">
    <location>
        <begin position="1480"/>
        <end position="1571"/>
    </location>
</feature>
<comment type="caution">
    <text evidence="10">The sequence shown here is derived from an EMBL/GenBank/DDBJ whole genome shotgun (WGS) entry which is preliminary data.</text>
</comment>
<feature type="domain" description="Dynein heavy chain AAA lid" evidence="8">
    <location>
        <begin position="2226"/>
        <end position="2364"/>
    </location>
</feature>
<dbReference type="Gene3D" id="3.40.50.300">
    <property type="entry name" value="P-loop containing nucleotide triphosphate hydrolases"/>
    <property type="match status" value="3"/>
</dbReference>
<dbReference type="Pfam" id="PF18199">
    <property type="entry name" value="Dynein_C"/>
    <property type="match status" value="1"/>
</dbReference>
<dbReference type="Gene3D" id="6.10.140.1060">
    <property type="match status" value="1"/>
</dbReference>
<feature type="domain" description="Dynein heavy chain AAA module D4" evidence="6">
    <location>
        <begin position="359"/>
        <end position="501"/>
    </location>
</feature>
<evidence type="ECO:0000313" key="10">
    <source>
        <dbReference type="EMBL" id="CAK8994429.1"/>
    </source>
</evidence>
<feature type="region of interest" description="Disordered" evidence="2">
    <location>
        <begin position="18"/>
        <end position="44"/>
    </location>
</feature>
<dbReference type="Gene3D" id="1.20.920.20">
    <property type="match status" value="2"/>
</dbReference>
<feature type="transmembrane region" description="Helical" evidence="3">
    <location>
        <begin position="861"/>
        <end position="879"/>
    </location>
</feature>
<dbReference type="SUPFAM" id="SSF52540">
    <property type="entry name" value="P-loop containing nucleoside triphosphate hydrolases"/>
    <property type="match status" value="1"/>
</dbReference>
<name>A0ABP0HZ97_9DINO</name>
<dbReference type="Gene3D" id="1.20.920.60">
    <property type="match status" value="1"/>
</dbReference>
<evidence type="ECO:0000256" key="1">
    <source>
        <dbReference type="SAM" id="Coils"/>
    </source>
</evidence>
<dbReference type="InterPro" id="IPR026983">
    <property type="entry name" value="DHC"/>
</dbReference>
<dbReference type="EMBL" id="CAXAMM010002025">
    <property type="protein sequence ID" value="CAK8994429.1"/>
    <property type="molecule type" value="Genomic_DNA"/>
</dbReference>
<evidence type="ECO:0000259" key="9">
    <source>
        <dbReference type="Pfam" id="PF18199"/>
    </source>
</evidence>
<feature type="transmembrane region" description="Helical" evidence="3">
    <location>
        <begin position="155"/>
        <end position="182"/>
    </location>
</feature>
<dbReference type="InterPro" id="IPR024743">
    <property type="entry name" value="Dynein_HC_stalk"/>
</dbReference>
<gene>
    <name evidence="10" type="ORF">SCF082_LOCUS3942</name>
</gene>
<dbReference type="InterPro" id="IPR027417">
    <property type="entry name" value="P-loop_NTPase"/>
</dbReference>
<dbReference type="InterPro" id="IPR024317">
    <property type="entry name" value="Dynein_heavy_chain_D4_dom"/>
</dbReference>
<sequence length="2645" mass="296598">MSHLAFLFQEWVNNNCPEAKRPNRNTTLPNAMRPPDSAETHGGSAWRRLKQRVRRMDIAVPVDHKKLWFEKMARPGSWGPAVLDGFDARAHECRSGKAPEEIKDSLAAQMDSCSDSYNLLTLLLLATVIPTATGVCQEMRWDDQGWPLSRTRFAYLVFSAFFSFMLYAHFGWSHIASVMVADVSNANLRVYMESIGIPVLTELGMLFAMNFFCFFFWVIFTMVALISEDAHWIVWLIVGFGVGFASWLAVHFISKVMARSGFEHHLTACPFYLRLQAHAGLFSNDPIPIDPSLPRRTLLELLSQRALQELDGKQEEARLEAKDHGDGSEHREEAEDHGDGSEHREEGAATAREADDVLFHADKTQILELCTNLAGKEGRHGPAEVMAFFVEQCMKNMHIVLAFSPIGENFRRRVRMFPSLVNCCTIDWFHEWPDAALQSVAHHFLGKIGMPENVLNGVVNICVAMQKSVFTLAERFQKEVQRYYYVTPTSYLELINAFKGLLSIKQDEVSKIKSRYDVGLDKIMSTEEQVTTMQAELEELKPTLKKTAEDTDRETQVPVSASKPVAGVRSVWLDLEWQTGSELRRAAKEDHPKSQRQCGRQNGVLSTNRLVRILGSLLGLIPASLHFRTSQTQTPPRRFWRYCSVVIIVTFGSLCIAVNRFRSDMPFRSSHWIRIVDTVACVSISGLAALCVSLRHPASSYVRHAIWSIWGIWMLVLGLMLTNVLVECYDPMAKCFARHLEATVFRWSAWLMLSRTTDCLPKTPSFVMRHAITLVNVATLCIHLTAAVDTFFDPNEGRPVVAVVSQLVLSGTFVFLWLLVCLNIAQCLRVSRQKLQREADNTAGAPHAEALWAKRMLKMELITCLAIAFSCTQLTWIPYKILELYDDDAAEDYLRVVYITGQRLDMLIKAVSVATLSGLLWTPKPPNVQREISRVRTIPIPVGADEKIWAAHVKVLANRGFTVSSLLDFWRQLPRVMPSFDPQRSTTTDVVRMAIIPLSRNQAPQAGGRALASIWSNSAPVPAQCMVTHNWSNLFLHLVAAILADALGKDYYHGIAEKLLTKRGTGELEAAIQIEGAWSLTYWVCAFSINQHACICDNYGSPPPVDPDQFSQWAARHSDTVTGKLYPLCQCGQRKVSAGEPNTCEVNKFHWMMRHLAKVQDGFSHLVVADVKFEVFTRAWCIAEIVESEAQLMVVIEGKQKEAAQTEEVVSKDAAETAKVAENANNMKMDCQRDLDKAMPALNSAIEALSQLSKGDIVEVKAMGKPPGGVVLVSKALCWCFGIKPKKVPAPDGRSKVDDYWDPAKKELWGDPKLLDRLLNFDKDNIPTDVMTKLLPLETDPDFEPDAIKKASVAACGICKWVRAMIVYDQVAKMVGPKKAALAVAEGELKAAEDALAIKKARRHELGNALFPPGWQGRPGMLDRAGAELQAVQESALVETGGKEDMVSTCEDLMGSVGGLGNQCRSGLASEGLGFLVACEDNVAKLLEEFATAKQKKDDLQQQFEVCTKRLVTAEKLINGLGGEKSRWQASSANLGVQYNNLTGDVLISSGIIAYLGCFLAKYRHESVDSWISLMQENKVPSSSTFLLRSVIGEDVAIRQWVIDKLPNDQVSIDNALILSNSRRWPLMIDPQLQANTWIRKSKGDKLLVLRLSQNNYARKLEVGISQGLPVLIENVPEALDPLLEPLLQKAKFKAGNMIMIRLGDSTVEYNEEFRLFMTTKLPNPHYSPEICVQVTLLNFMVTPDGLQDQMLGILVAKEEPEVEKKRQNLIIESAQSKAQLKEIEDPRAGRIDRDKILELLSNSKGNILDDEELITTLANSKVTSTRIEERVKEQEKTQALVQETRETYVPVSIRSSAMFFVIADLCKVEPMYQYSLEWFIEIFLLAIKTAEKPERNLQRRLTALQNQFIKLLYEKVCDSLFAKDKLMLSLLLTFKSMEVDSELDQVEKSLLLVGGTTGAEVRPRPKAEWLSDSSWARISELEDLGKGPWPGFTEKFAKNLVGWKSVFDSDDPVHAPWPESIQEQLTPLQRALVLLAVRADATVPGLQNIILAKLGADFLEPPPFNLEKALVYSDSNNVTPLIFVLSSGADPMAELNRLALKNDMFETKAAVSLGQGQGPKAEFAINEGKSAGNWVILQNCHLAVSWMPVLEKLVEELDDSVADSFRLWLSAMPSPHFPVSVLQNGMKMTVEPPKGLKSNLLRAFLSFEEEWFESAGNTDTSRKAFRKMLFGLCFFHALIQERCNYGPLGWNIPYQFSEPDRQICVSQLKMFLEENQTIPYAALRYTASEANYGGRVTDAHDRITITNLITDYYCEDILKDGYKFSESGTYYAPKFQPLSGYLEYIRSLPINQMPEAFGLHANANLSAAIKEGLGVLSTANSMLPKGGGGDGGGKTPDQVLTELSTKFLHDIRAPFDTEWLVATYPTDYNESMNTVVNQEALRFNKLLIRVRSSLVDIGKAVKGLVIMGPDLEDVANGILLNKQPAFWQKNSYPSLKPMSSYVADLVARMNFFTDWMENGHPANYWLSGFFFTQSFLTGQLQNFARKKKFPIDTLIWTFHFLKKEITEHPKPEEGCIVYGLFMDGARWDNEKQVIQDSLPKVLFSEIPHMHWIPCEKDKDQRRRSPVVHVPMGGRIPHCLPHGKK</sequence>
<feature type="domain" description="Dynein heavy chain ATP-binding dynein motor region" evidence="7">
    <location>
        <begin position="1599"/>
        <end position="1828"/>
    </location>
</feature>
<dbReference type="InterPro" id="IPR041658">
    <property type="entry name" value="AAA_lid_11"/>
</dbReference>
<keyword evidence="3" id="KW-0472">Membrane</keyword>
<dbReference type="Gene3D" id="1.20.1270.280">
    <property type="match status" value="1"/>
</dbReference>
<feature type="transmembrane region" description="Helical" evidence="3">
    <location>
        <begin position="639"/>
        <end position="659"/>
    </location>
</feature>
<dbReference type="Pfam" id="PF12780">
    <property type="entry name" value="AAA_8"/>
    <property type="match status" value="1"/>
</dbReference>
<feature type="transmembrane region" description="Helical" evidence="3">
    <location>
        <begin position="203"/>
        <end position="226"/>
    </location>
</feature>
<feature type="domain" description="Dynein heavy chain C-terminal" evidence="9">
    <location>
        <begin position="2375"/>
        <end position="2631"/>
    </location>
</feature>
<dbReference type="Gene3D" id="1.10.8.1220">
    <property type="match status" value="1"/>
</dbReference>
<evidence type="ECO:0000259" key="4">
    <source>
        <dbReference type="Pfam" id="PF03028"/>
    </source>
</evidence>
<dbReference type="PANTHER" id="PTHR22878">
    <property type="entry name" value="DYNEIN HEAVY CHAIN 6, AXONEMAL-LIKE-RELATED"/>
    <property type="match status" value="1"/>
</dbReference>
<protein>
    <submittedName>
        <fullName evidence="10">Dynein axonemal heavy chain 1 (Axonemal beta dynein heavy chain 1) (Ciliary dynein heavy chain 1) (Heat shock regulated protein 1) (HSRF-1) (HDHC7)</fullName>
    </submittedName>
</protein>